<organism evidence="1 2">
    <name type="scientific">Saccharopolyspora aridisoli</name>
    <dbReference type="NCBI Taxonomy" id="2530385"/>
    <lineage>
        <taxon>Bacteria</taxon>
        <taxon>Bacillati</taxon>
        <taxon>Actinomycetota</taxon>
        <taxon>Actinomycetes</taxon>
        <taxon>Pseudonocardiales</taxon>
        <taxon>Pseudonocardiaceae</taxon>
        <taxon>Saccharopolyspora</taxon>
    </lineage>
</organism>
<dbReference type="Proteomes" id="UP000294744">
    <property type="component" value="Unassembled WGS sequence"/>
</dbReference>
<comment type="caution">
    <text evidence="1">The sequence shown here is derived from an EMBL/GenBank/DDBJ whole genome shotgun (WGS) entry which is preliminary data.</text>
</comment>
<accession>A0A4R4V7X8</accession>
<evidence type="ECO:0000313" key="2">
    <source>
        <dbReference type="Proteomes" id="UP000294744"/>
    </source>
</evidence>
<sequence>MISPLLPQSFNECGQAKVLAEFCVTGLAARRRDHSHAPGGRGDLDIVVETEVTVLPELEHRNEHRVWSVVGTRWLLGRLVFLPMAVPLRLSRR</sequence>
<gene>
    <name evidence="1" type="ORF">E1161_04805</name>
</gene>
<dbReference type="AlphaFoldDB" id="A0A4R4V7X8"/>
<name>A0A4R4V7X8_9PSEU</name>
<evidence type="ECO:0000313" key="1">
    <source>
        <dbReference type="EMBL" id="TDC95499.1"/>
    </source>
</evidence>
<reference evidence="1 2" key="1">
    <citation type="submission" date="2019-03" db="EMBL/GenBank/DDBJ databases">
        <title>Draft genome sequences of novel Actinobacteria.</title>
        <authorList>
            <person name="Sahin N."/>
            <person name="Ay H."/>
            <person name="Saygin H."/>
        </authorList>
    </citation>
    <scope>NUCLEOTIDE SEQUENCE [LARGE SCALE GENOMIC DNA]</scope>
    <source>
        <strain evidence="1 2">16K404</strain>
    </source>
</reference>
<dbReference type="EMBL" id="SMKV01000004">
    <property type="protein sequence ID" value="TDC95499.1"/>
    <property type="molecule type" value="Genomic_DNA"/>
</dbReference>
<protein>
    <submittedName>
        <fullName evidence="1">Uncharacterized protein</fullName>
    </submittedName>
</protein>
<proteinExistence type="predicted"/>
<keyword evidence="2" id="KW-1185">Reference proteome</keyword>
<dbReference type="RefSeq" id="WP_132619972.1">
    <property type="nucleotide sequence ID" value="NZ_SMKV01000004.1"/>
</dbReference>